<dbReference type="Proteomes" id="UP001314170">
    <property type="component" value="Unassembled WGS sequence"/>
</dbReference>
<keyword evidence="2" id="KW-1185">Reference proteome</keyword>
<evidence type="ECO:0000313" key="2">
    <source>
        <dbReference type="Proteomes" id="UP001314170"/>
    </source>
</evidence>
<dbReference type="EMBL" id="CAWUPB010000913">
    <property type="protein sequence ID" value="CAK7333378.1"/>
    <property type="molecule type" value="Genomic_DNA"/>
</dbReference>
<reference evidence="1 2" key="1">
    <citation type="submission" date="2024-01" db="EMBL/GenBank/DDBJ databases">
        <authorList>
            <person name="Waweru B."/>
        </authorList>
    </citation>
    <scope>NUCLEOTIDE SEQUENCE [LARGE SCALE GENOMIC DNA]</scope>
</reference>
<organism evidence="1 2">
    <name type="scientific">Dovyalis caffra</name>
    <dbReference type="NCBI Taxonomy" id="77055"/>
    <lineage>
        <taxon>Eukaryota</taxon>
        <taxon>Viridiplantae</taxon>
        <taxon>Streptophyta</taxon>
        <taxon>Embryophyta</taxon>
        <taxon>Tracheophyta</taxon>
        <taxon>Spermatophyta</taxon>
        <taxon>Magnoliopsida</taxon>
        <taxon>eudicotyledons</taxon>
        <taxon>Gunneridae</taxon>
        <taxon>Pentapetalae</taxon>
        <taxon>rosids</taxon>
        <taxon>fabids</taxon>
        <taxon>Malpighiales</taxon>
        <taxon>Salicaceae</taxon>
        <taxon>Flacourtieae</taxon>
        <taxon>Dovyalis</taxon>
    </lineage>
</organism>
<feature type="non-terminal residue" evidence="1">
    <location>
        <position position="1"/>
    </location>
</feature>
<gene>
    <name evidence="1" type="ORF">DCAF_LOCUS9458</name>
</gene>
<evidence type="ECO:0000313" key="1">
    <source>
        <dbReference type="EMBL" id="CAK7333378.1"/>
    </source>
</evidence>
<comment type="caution">
    <text evidence="1">The sequence shown here is derived from an EMBL/GenBank/DDBJ whole genome shotgun (WGS) entry which is preliminary data.</text>
</comment>
<accession>A0AAV1RCF8</accession>
<name>A0AAV1RCF8_9ROSI</name>
<dbReference type="AlphaFoldDB" id="A0AAV1RCF8"/>
<sequence>VPQRNLINCTLRSLDIGEGTSSPEAWNSFSTGEKRSCSISRFRKTHMIFFLNSSSSIVAKCMIPSIFS</sequence>
<protein>
    <submittedName>
        <fullName evidence="1">Uncharacterized protein</fullName>
    </submittedName>
</protein>
<proteinExistence type="predicted"/>